<name>A0AAD9LA09_PAPLA</name>
<protein>
    <submittedName>
        <fullName evidence="2">Uncharacterized protein</fullName>
    </submittedName>
</protein>
<accession>A0AAD9LA09</accession>
<gene>
    <name evidence="2" type="ORF">DB88DRAFT_470567</name>
</gene>
<reference evidence="2" key="1">
    <citation type="submission" date="2023-02" db="EMBL/GenBank/DDBJ databases">
        <title>Identification and recombinant expression of a fungal hydrolase from Papiliotrema laurentii that hydrolyzes apple cutin and clears colloidal polyester polyurethane.</title>
        <authorList>
            <consortium name="DOE Joint Genome Institute"/>
            <person name="Roman V.A."/>
            <person name="Bojanowski C."/>
            <person name="Crable B.R."/>
            <person name="Wagner D.N."/>
            <person name="Hung C.S."/>
            <person name="Nadeau L.J."/>
            <person name="Schratz L."/>
            <person name="Haridas S."/>
            <person name="Pangilinan J."/>
            <person name="Lipzen A."/>
            <person name="Na H."/>
            <person name="Yan M."/>
            <person name="Ng V."/>
            <person name="Grigoriev I.V."/>
            <person name="Spatafora J.W."/>
            <person name="Barlow D."/>
            <person name="Biffinger J."/>
            <person name="Kelley-Loughnane N."/>
            <person name="Varaljay V.A."/>
            <person name="Crookes-Goodson W.J."/>
        </authorList>
    </citation>
    <scope>NUCLEOTIDE SEQUENCE</scope>
    <source>
        <strain evidence="2">5307AH</strain>
    </source>
</reference>
<evidence type="ECO:0000313" key="3">
    <source>
        <dbReference type="Proteomes" id="UP001182556"/>
    </source>
</evidence>
<dbReference type="Proteomes" id="UP001182556">
    <property type="component" value="Unassembled WGS sequence"/>
</dbReference>
<comment type="caution">
    <text evidence="2">The sequence shown here is derived from an EMBL/GenBank/DDBJ whole genome shotgun (WGS) entry which is preliminary data.</text>
</comment>
<dbReference type="AlphaFoldDB" id="A0AAD9LA09"/>
<dbReference type="EMBL" id="JAODAN010000001">
    <property type="protein sequence ID" value="KAK1928012.1"/>
    <property type="molecule type" value="Genomic_DNA"/>
</dbReference>
<keyword evidence="3" id="KW-1185">Reference proteome</keyword>
<evidence type="ECO:0000313" key="2">
    <source>
        <dbReference type="EMBL" id="KAK1928012.1"/>
    </source>
</evidence>
<feature type="region of interest" description="Disordered" evidence="1">
    <location>
        <begin position="353"/>
        <end position="377"/>
    </location>
</feature>
<evidence type="ECO:0000256" key="1">
    <source>
        <dbReference type="SAM" id="MobiDB-lite"/>
    </source>
</evidence>
<organism evidence="2 3">
    <name type="scientific">Papiliotrema laurentii</name>
    <name type="common">Cryptococcus laurentii</name>
    <dbReference type="NCBI Taxonomy" id="5418"/>
    <lineage>
        <taxon>Eukaryota</taxon>
        <taxon>Fungi</taxon>
        <taxon>Dikarya</taxon>
        <taxon>Basidiomycota</taxon>
        <taxon>Agaricomycotina</taxon>
        <taxon>Tremellomycetes</taxon>
        <taxon>Tremellales</taxon>
        <taxon>Rhynchogastremaceae</taxon>
        <taxon>Papiliotrema</taxon>
    </lineage>
</organism>
<proteinExistence type="predicted"/>
<sequence>MSNPATDGQSDSSTKLRKVTICTGLSGILTMADDLGWSKEQRQSLEPLIAQLRSKETPSDGPVVYMSDTNGPNGFFMLNASRNSDGMTDGIGIRHYRWYQIDPKDANSDENGRPTWTASQERQIEYYDSIEPTMRGEWASYKQSLRCALRDQLVKSKFEKLVEEHVVTCQEADSLLSELQIQKWKKETHDSLYREFTELNDKSDFTMFDAMLQPLLRDNGSDSTPKTTFHLKGNKTVRVEPEKTERGRIVSVRSGLSGILKEAPGSAGAQTASPKKERIGSCFSDGDPFGFFTLEHVPPTKTKPLWRETVVRHYQALPIPPREAGLFGLAYPSRRKRWLVSQCSVSIPNKVWNGAKPEETADTDGVSGTPDSEEVAAQSEEVRDEILSAMIKAYATTQQMEYKCPPLPPKPGPQASKEELDTWSEAKSAARCERREGLQKSFASWLYRVNKLWGGRLPDHMIHNARQSPSIGNAWDDFASGRG</sequence>